<dbReference type="GO" id="GO:0005524">
    <property type="term" value="F:ATP binding"/>
    <property type="evidence" value="ECO:0007669"/>
    <property type="project" value="InterPro"/>
</dbReference>
<feature type="transmembrane region" description="Helical" evidence="6">
    <location>
        <begin position="717"/>
        <end position="738"/>
    </location>
</feature>
<organism evidence="8 9">
    <name type="scientific">Streptococcus parasanguinis (strain ATCC 15912 / DSM 6778 / CIP 104372 / LMG 14537)</name>
    <dbReference type="NCBI Taxonomy" id="760570"/>
    <lineage>
        <taxon>Bacteria</taxon>
        <taxon>Bacillati</taxon>
        <taxon>Bacillota</taxon>
        <taxon>Bacilli</taxon>
        <taxon>Lactobacillales</taxon>
        <taxon>Streptococcaceae</taxon>
        <taxon>Streptococcus</taxon>
    </lineage>
</organism>
<dbReference type="AlphaFoldDB" id="F8DJ74"/>
<dbReference type="SFLD" id="SFLDF00027">
    <property type="entry name" value="p-type_atpase"/>
    <property type="match status" value="1"/>
</dbReference>
<feature type="transmembrane region" description="Helical" evidence="6">
    <location>
        <begin position="252"/>
        <end position="277"/>
    </location>
</feature>
<feature type="transmembrane region" description="Helical" evidence="6">
    <location>
        <begin position="211"/>
        <end position="232"/>
    </location>
</feature>
<dbReference type="SUPFAM" id="SSF81653">
    <property type="entry name" value="Calcium ATPase, transduction domain A"/>
    <property type="match status" value="1"/>
</dbReference>
<dbReference type="SFLD" id="SFLDS00003">
    <property type="entry name" value="Haloacid_Dehalogenase"/>
    <property type="match status" value="1"/>
</dbReference>
<evidence type="ECO:0000256" key="4">
    <source>
        <dbReference type="ARBA" id="ARBA00022989"/>
    </source>
</evidence>
<proteinExistence type="predicted"/>
<protein>
    <submittedName>
        <fullName evidence="8">E1-E2 ATPase</fullName>
    </submittedName>
</protein>
<evidence type="ECO:0000313" key="8">
    <source>
        <dbReference type="EMBL" id="AEH55975.1"/>
    </source>
</evidence>
<feature type="transmembrane region" description="Helical" evidence="6">
    <location>
        <begin position="623"/>
        <end position="641"/>
    </location>
</feature>
<dbReference type="PROSITE" id="PS00154">
    <property type="entry name" value="ATPASE_E1_E2"/>
    <property type="match status" value="1"/>
</dbReference>
<comment type="subcellular location">
    <subcellularLocation>
        <location evidence="1">Membrane</location>
        <topology evidence="1">Multi-pass membrane protein</topology>
    </subcellularLocation>
</comment>
<feature type="transmembrane region" description="Helical" evidence="6">
    <location>
        <begin position="661"/>
        <end position="682"/>
    </location>
</feature>
<feature type="transmembrane region" description="Helical" evidence="6">
    <location>
        <begin position="593"/>
        <end position="617"/>
    </location>
</feature>
<dbReference type="Gene3D" id="1.20.1110.10">
    <property type="entry name" value="Calcium-transporting ATPase, transmembrane domain"/>
    <property type="match status" value="1"/>
</dbReference>
<dbReference type="Pfam" id="PF00122">
    <property type="entry name" value="E1-E2_ATPase"/>
    <property type="match status" value="1"/>
</dbReference>
<dbReference type="SUPFAM" id="SSF56784">
    <property type="entry name" value="HAD-like"/>
    <property type="match status" value="1"/>
</dbReference>
<keyword evidence="3" id="KW-1278">Translocase</keyword>
<name>F8DJ74_STREP</name>
<dbReference type="Gene3D" id="3.40.50.1000">
    <property type="entry name" value="HAD superfamily/HAD-like"/>
    <property type="match status" value="1"/>
</dbReference>
<evidence type="ECO:0000256" key="5">
    <source>
        <dbReference type="ARBA" id="ARBA00023136"/>
    </source>
</evidence>
<evidence type="ECO:0000256" key="6">
    <source>
        <dbReference type="SAM" id="Phobius"/>
    </source>
</evidence>
<evidence type="ECO:0000256" key="1">
    <source>
        <dbReference type="ARBA" id="ARBA00004141"/>
    </source>
</evidence>
<evidence type="ECO:0000256" key="2">
    <source>
        <dbReference type="ARBA" id="ARBA00022692"/>
    </source>
</evidence>
<dbReference type="GO" id="GO:0016887">
    <property type="term" value="F:ATP hydrolysis activity"/>
    <property type="evidence" value="ECO:0007669"/>
    <property type="project" value="InterPro"/>
</dbReference>
<dbReference type="InterPro" id="IPR023298">
    <property type="entry name" value="ATPase_P-typ_TM_dom_sf"/>
</dbReference>
<sequence>MRKAMVRLEGLSQEEVAKKIQEGKQNKVTIKTEKSIGQIIRDNVFTYFNLIFLVLAFLLVAVKSWNNLLFVPIVVVNSLVGIVQEVRSRRILRQMQFLHMSEAIVLRKGKEVALPIDQLVEGDLVRFQAGDQIYADGILLEGELKVDESQLTGEADEVKKGAQDALMSGSFVIAGQGLARLEKVGNESYINQLSLEAKQVKSHEESDMVHAVNRIVGIIGLLIIPLGSLLFLRSYISLGDSLKLSVTSTVGALIGMIPEGLYLLMTLALALGAVRLAKEKVLLNSMKGIETLSRVDVLCVDKTGTITEPGMEVTAIRPVKDAQDLEALAQYVEASMDQNDTMDAIRKFHKTPVSQPWKALDIQPFTSKKKYGAIAFESGIYVLGAPEFVLREGFSELEQEIAPATQAGNRVLAFGKYRGDHLRETLEAPVDLVAWIILSNPLRKNAKETFAYFKQQGVTIKVISGDNPATVSAIAQKAGIEGAEDLIDARTLLTEEDLHQAASQYTVFGRVTPEQKKSLVEGLQAKGHKVAMTGDGVNDILALKTADCSIAMESGNDATKKMAQVVLLDSDFGKMPSIVAEGRRVVNNIQRSASLFLIKNIFSILLAISVTLLAFTYPIMPSQMSLISGFTIGIPGFFLALEPNSERIKGRFIETVFKNALPAALTDFILIFSLVLLSSAFGMTSEELSSAAICLMAFVGFTIIYQESQPINHYKRLVLLGNILAFLVSSSILGRFFNMSPLRLQTLLICAIMAVLALILIQVFKKLVGWFFHRKK</sequence>
<keyword evidence="2 6" id="KW-0812">Transmembrane</keyword>
<dbReference type="Proteomes" id="UP000001502">
    <property type="component" value="Chromosome"/>
</dbReference>
<accession>F8DJ74</accession>
<dbReference type="InterPro" id="IPR044492">
    <property type="entry name" value="P_typ_ATPase_HD_dom"/>
</dbReference>
<keyword evidence="5 6" id="KW-0472">Membrane</keyword>
<dbReference type="InterPro" id="IPR018303">
    <property type="entry name" value="ATPase_P-typ_P_site"/>
</dbReference>
<dbReference type="NCBIfam" id="TIGR01494">
    <property type="entry name" value="ATPase_P-type"/>
    <property type="match status" value="2"/>
</dbReference>
<dbReference type="Pfam" id="PF00702">
    <property type="entry name" value="Hydrolase"/>
    <property type="match status" value="1"/>
</dbReference>
<keyword evidence="4 6" id="KW-1133">Transmembrane helix</keyword>
<dbReference type="HOGENOM" id="CLU_002360_5_1_9"/>
<dbReference type="SUPFAM" id="SSF81665">
    <property type="entry name" value="Calcium ATPase, transmembrane domain M"/>
    <property type="match status" value="1"/>
</dbReference>
<reference evidence="9" key="1">
    <citation type="submission" date="2011-06" db="EMBL/GenBank/DDBJ databases">
        <title>Complete sequence of Streptococcus parasanguinis strain ATCC 15912.</title>
        <authorList>
            <person name="Muzny D."/>
            <person name="Qin X."/>
            <person name="Buhay C."/>
            <person name="Dugan-Rocha S."/>
            <person name="Ding Y."/>
            <person name="Chen G."/>
            <person name="Hawes A."/>
            <person name="Holder M."/>
            <person name="Jhangiani S."/>
            <person name="Johnson A."/>
            <person name="Khan Z."/>
            <person name="Li Z."/>
            <person name="Liu W."/>
            <person name="Liu X."/>
            <person name="Perez L."/>
            <person name="Shen H."/>
            <person name="Wang Q."/>
            <person name="Watt J."/>
            <person name="Xi L."/>
            <person name="Xin Y."/>
            <person name="Zhou J."/>
            <person name="Deng J."/>
            <person name="Jiang H."/>
            <person name="Liu Y."/>
            <person name="Qu J."/>
            <person name="Song X.-Z."/>
            <person name="Zhang L."/>
            <person name="Villasana D."/>
            <person name="Johnson A."/>
            <person name="Liu J."/>
            <person name="Liyanage D."/>
            <person name="Lorensuhewa L."/>
            <person name="Robinson T."/>
            <person name="Song A."/>
            <person name="Song B.-B."/>
            <person name="Dinh H."/>
            <person name="Thornton R."/>
            <person name="Coyle M."/>
            <person name="Francisco L."/>
            <person name="Jackson L."/>
            <person name="Javaid M."/>
            <person name="Korchina V."/>
            <person name="Kovar C."/>
            <person name="Mata R."/>
            <person name="Mathew T."/>
            <person name="Ngo R."/>
            <person name="Nguyen L."/>
            <person name="Nguyen N."/>
            <person name="Okwuonu G."/>
            <person name="Ongeri F."/>
            <person name="Pham C."/>
            <person name="Simmons D."/>
            <person name="Wilczek-Boney K."/>
            <person name="Hale W."/>
            <person name="Jakkamsetti A."/>
            <person name="Pham P."/>
            <person name="Ruth R."/>
            <person name="San Lucas F."/>
            <person name="Warren J."/>
            <person name="Zhang J."/>
            <person name="Zhao Z."/>
            <person name="Zhou C."/>
            <person name="Zhu D."/>
            <person name="Lee S."/>
            <person name="Bess C."/>
            <person name="Blankenburg K."/>
            <person name="Forbes L."/>
            <person name="Fu Q."/>
            <person name="Gubbala S."/>
            <person name="Hirani K."/>
            <person name="Jayaseelan J.C."/>
            <person name="Lara F."/>
            <person name="Munidasa M."/>
            <person name="Palculict T."/>
            <person name="Patil S."/>
            <person name="Pu L.-L."/>
            <person name="Saada N."/>
            <person name="Tang L."/>
            <person name="Weissenberger G."/>
            <person name="Zhu Y."/>
            <person name="Hemphill L."/>
            <person name="Shang Y."/>
            <person name="Youmans B."/>
            <person name="Ayvaz T."/>
            <person name="Ross M."/>
            <person name="Santibanez J."/>
            <person name="Aqrawi P."/>
            <person name="Gross S."/>
            <person name="Joshi V."/>
            <person name="Fowler G."/>
            <person name="Nazareth L."/>
            <person name="Reid J."/>
            <person name="Worley K."/>
            <person name="Petrosino J."/>
            <person name="Highlander S."/>
            <person name="Gibbs R."/>
        </authorList>
    </citation>
    <scope>NUCLEOTIDE SEQUENCE [LARGE SCALE GENOMIC DNA]</scope>
    <source>
        <strain evidence="9">ATCC 15912 / DSM 6778 / CIP 104372 / LMG 14537</strain>
    </source>
</reference>
<evidence type="ECO:0000256" key="3">
    <source>
        <dbReference type="ARBA" id="ARBA00022967"/>
    </source>
</evidence>
<feature type="transmembrane region" description="Helical" evidence="6">
    <location>
        <begin position="688"/>
        <end position="705"/>
    </location>
</feature>
<dbReference type="Gene3D" id="3.40.1110.10">
    <property type="entry name" value="Calcium-transporting ATPase, cytoplasmic domain N"/>
    <property type="match status" value="1"/>
</dbReference>
<dbReference type="InterPro" id="IPR001757">
    <property type="entry name" value="P_typ_ATPase"/>
</dbReference>
<gene>
    <name evidence="8" type="ordered locus">HMPREF0833_10944</name>
</gene>
<dbReference type="InterPro" id="IPR023299">
    <property type="entry name" value="ATPase_P-typ_cyto_dom_N"/>
</dbReference>
<feature type="transmembrane region" description="Helical" evidence="6">
    <location>
        <begin position="44"/>
        <end position="62"/>
    </location>
</feature>
<dbReference type="EMBL" id="CP002843">
    <property type="protein sequence ID" value="AEH55975.1"/>
    <property type="molecule type" value="Genomic_DNA"/>
</dbReference>
<dbReference type="KEGG" id="scp:HMPREF0833_10944"/>
<dbReference type="Gene3D" id="2.70.150.10">
    <property type="entry name" value="Calcium-transporting ATPase, cytoplasmic transduction domain A"/>
    <property type="match status" value="1"/>
</dbReference>
<dbReference type="InterPro" id="IPR036412">
    <property type="entry name" value="HAD-like_sf"/>
</dbReference>
<dbReference type="InterPro" id="IPR059000">
    <property type="entry name" value="ATPase_P-type_domA"/>
</dbReference>
<dbReference type="GO" id="GO:0016020">
    <property type="term" value="C:membrane"/>
    <property type="evidence" value="ECO:0007669"/>
    <property type="project" value="UniProtKB-SubCell"/>
</dbReference>
<dbReference type="SFLD" id="SFLDG00002">
    <property type="entry name" value="C1.7:_P-type_atpase_like"/>
    <property type="match status" value="1"/>
</dbReference>
<dbReference type="InterPro" id="IPR023214">
    <property type="entry name" value="HAD_sf"/>
</dbReference>
<feature type="transmembrane region" description="Helical" evidence="6">
    <location>
        <begin position="744"/>
        <end position="764"/>
    </location>
</feature>
<evidence type="ECO:0000259" key="7">
    <source>
        <dbReference type="Pfam" id="PF00122"/>
    </source>
</evidence>
<evidence type="ECO:0000313" key="9">
    <source>
        <dbReference type="Proteomes" id="UP000001502"/>
    </source>
</evidence>
<dbReference type="PANTHER" id="PTHR42861">
    <property type="entry name" value="CALCIUM-TRANSPORTING ATPASE"/>
    <property type="match status" value="1"/>
</dbReference>
<dbReference type="PRINTS" id="PR00119">
    <property type="entry name" value="CATATPASE"/>
</dbReference>
<feature type="domain" description="P-type ATPase A" evidence="7">
    <location>
        <begin position="101"/>
        <end position="194"/>
    </location>
</feature>
<dbReference type="InterPro" id="IPR008250">
    <property type="entry name" value="ATPase_P-typ_transduc_dom_A_sf"/>
</dbReference>
<feature type="transmembrane region" description="Helical" evidence="6">
    <location>
        <begin position="68"/>
        <end position="86"/>
    </location>
</feature>